<sequence length="111" mass="13176">MGQNIHPIRPEILEGQLQPSLIFVFYHLSCPLKLRHIQKEKRKKKRIIHIATGSPNTLMHSLHKHFNFFKISFTPSWDWNYIYFFSSTMLKAVFCFSLCIVWETNSNTAHI</sequence>
<proteinExistence type="predicted"/>
<dbReference type="AlphaFoldDB" id="A0A2D4N223"/>
<accession>A0A2D4N223</accession>
<keyword evidence="1" id="KW-0812">Transmembrane</keyword>
<reference evidence="2" key="1">
    <citation type="submission" date="2017-07" db="EMBL/GenBank/DDBJ databases">
        <authorList>
            <person name="Mikheyev A."/>
            <person name="Grau M."/>
        </authorList>
    </citation>
    <scope>NUCLEOTIDE SEQUENCE</scope>
    <source>
        <tissue evidence="2">Venom_gland</tissue>
    </source>
</reference>
<protein>
    <submittedName>
        <fullName evidence="2">Uncharacterized protein</fullName>
    </submittedName>
</protein>
<organism evidence="2">
    <name type="scientific">Micrurus spixii</name>
    <name type="common">Amazon coral snake</name>
    <dbReference type="NCBI Taxonomy" id="129469"/>
    <lineage>
        <taxon>Eukaryota</taxon>
        <taxon>Metazoa</taxon>
        <taxon>Chordata</taxon>
        <taxon>Craniata</taxon>
        <taxon>Vertebrata</taxon>
        <taxon>Euteleostomi</taxon>
        <taxon>Lepidosauria</taxon>
        <taxon>Squamata</taxon>
        <taxon>Bifurcata</taxon>
        <taxon>Unidentata</taxon>
        <taxon>Episquamata</taxon>
        <taxon>Toxicofera</taxon>
        <taxon>Serpentes</taxon>
        <taxon>Colubroidea</taxon>
        <taxon>Elapidae</taxon>
        <taxon>Elapinae</taxon>
        <taxon>Micrurus</taxon>
    </lineage>
</organism>
<reference evidence="2" key="2">
    <citation type="submission" date="2017-11" db="EMBL/GenBank/DDBJ databases">
        <title>Coralsnake Venomics: Analyses of Venom Gland Transcriptomes and Proteomes of Six Brazilian Taxa.</title>
        <authorList>
            <person name="Aird S.D."/>
            <person name="Jorge da Silva N."/>
            <person name="Qiu L."/>
            <person name="Villar-Briones A."/>
            <person name="Aparecida-Saddi V."/>
            <person name="Campos-Telles M.P."/>
            <person name="Grau M."/>
            <person name="Mikheyev A.S."/>
        </authorList>
    </citation>
    <scope>NUCLEOTIDE SEQUENCE</scope>
    <source>
        <tissue evidence="2">Venom_gland</tissue>
    </source>
</reference>
<keyword evidence="1" id="KW-0472">Membrane</keyword>
<evidence type="ECO:0000313" key="2">
    <source>
        <dbReference type="EMBL" id="LAB39725.1"/>
    </source>
</evidence>
<name>A0A2D4N223_9SAUR</name>
<dbReference type="EMBL" id="IACM01147265">
    <property type="protein sequence ID" value="LAB39725.1"/>
    <property type="molecule type" value="Transcribed_RNA"/>
</dbReference>
<keyword evidence="1" id="KW-1133">Transmembrane helix</keyword>
<evidence type="ECO:0000256" key="1">
    <source>
        <dbReference type="SAM" id="Phobius"/>
    </source>
</evidence>
<dbReference type="EMBL" id="IACM01147263">
    <property type="protein sequence ID" value="LAB39723.1"/>
    <property type="molecule type" value="Transcribed_RNA"/>
</dbReference>
<feature type="transmembrane region" description="Helical" evidence="1">
    <location>
        <begin position="81"/>
        <end position="102"/>
    </location>
</feature>